<evidence type="ECO:0000313" key="2">
    <source>
        <dbReference type="EMBL" id="KGF85483.1"/>
    </source>
</evidence>
<dbReference type="EMBL" id="JNAH01000008">
    <property type="protein sequence ID" value="KGF85483.1"/>
    <property type="molecule type" value="Genomic_DNA"/>
</dbReference>
<feature type="transmembrane region" description="Helical" evidence="1">
    <location>
        <begin position="12"/>
        <end position="32"/>
    </location>
</feature>
<dbReference type="STRING" id="59925.EU91_1585"/>
<proteinExistence type="predicted"/>
<protein>
    <submittedName>
        <fullName evidence="2">Uncharacterized protein</fullName>
    </submittedName>
</protein>
<keyword evidence="1" id="KW-1133">Transmembrane helix</keyword>
<accession>A0A0A1ZB43</accession>
<dbReference type="RefSeq" id="WP_257472148.1">
    <property type="nucleotide sequence ID" value="NZ_CP138934.1"/>
</dbReference>
<dbReference type="AlphaFoldDB" id="A0A0A1ZB43"/>
<reference evidence="3" key="1">
    <citation type="journal article" date="2014" name="Sci. Data">
        <title>Genomes of diverse isolates of the marine cyanobacterium Prochlorococcus.</title>
        <authorList>
            <person name="Biller S."/>
            <person name="Berube P."/>
            <person name="Thompson J."/>
            <person name="Kelly L."/>
            <person name="Roggensack S."/>
            <person name="Awad L."/>
            <person name="Roache-Johnson K."/>
            <person name="Ding H."/>
            <person name="Giovannoni S.J."/>
            <person name="Moore L.R."/>
            <person name="Chisholm S.W."/>
        </authorList>
    </citation>
    <scope>NUCLEOTIDE SEQUENCE [LARGE SCALE GENOMIC DNA]</scope>
    <source>
        <strain evidence="3">GP2</strain>
    </source>
</reference>
<keyword evidence="1" id="KW-0472">Membrane</keyword>
<evidence type="ECO:0000313" key="3">
    <source>
        <dbReference type="Proteomes" id="UP000030598"/>
    </source>
</evidence>
<evidence type="ECO:0000256" key="1">
    <source>
        <dbReference type="SAM" id="Phobius"/>
    </source>
</evidence>
<comment type="caution">
    <text evidence="2">The sequence shown here is derived from an EMBL/GenBank/DDBJ whole genome shotgun (WGS) entry which is preliminary data.</text>
</comment>
<keyword evidence="1" id="KW-0812">Transmembrane</keyword>
<sequence length="43" mass="5012">MTQRSLQLNQHGRSVVLLLVALNSICTFFFTFEKALTDRERAR</sequence>
<dbReference type="Proteomes" id="UP000030598">
    <property type="component" value="Unassembled WGS sequence"/>
</dbReference>
<name>A0A0A1ZB43_PROMR</name>
<organism evidence="2 3">
    <name type="scientific">Prochlorococcus marinus str. GP2</name>
    <dbReference type="NCBI Taxonomy" id="59925"/>
    <lineage>
        <taxon>Bacteria</taxon>
        <taxon>Bacillati</taxon>
        <taxon>Cyanobacteriota</taxon>
        <taxon>Cyanophyceae</taxon>
        <taxon>Synechococcales</taxon>
        <taxon>Prochlorococcaceae</taxon>
        <taxon>Prochlorococcus</taxon>
    </lineage>
</organism>
<gene>
    <name evidence="2" type="ORF">EU91_1585</name>
</gene>